<gene>
    <name evidence="3" type="ordered locus">TherJR_0406</name>
</gene>
<keyword evidence="1" id="KW-1133">Transmembrane helix</keyword>
<evidence type="ECO:0000256" key="2">
    <source>
        <dbReference type="SAM" id="SignalP"/>
    </source>
</evidence>
<feature type="chain" id="PRO_5039679911" evidence="2">
    <location>
        <begin position="22"/>
        <end position="102"/>
    </location>
</feature>
<feature type="transmembrane region" description="Helical" evidence="1">
    <location>
        <begin position="45"/>
        <end position="66"/>
    </location>
</feature>
<dbReference type="EMBL" id="CP002028">
    <property type="protein sequence ID" value="ADG81292.1"/>
    <property type="molecule type" value="Genomic_DNA"/>
</dbReference>
<keyword evidence="4" id="KW-1185">Reference proteome</keyword>
<sequence precursor="true">MVFAAVAVAILLIFGSAAALAAVVIGLIGAAVVGIYAAIVGEDSFSFLTAVGLGVGGAFLAAVVHFTGAGAAVLGNCFALVNQGSITGSAWAVAARLERHLL</sequence>
<organism evidence="3 4">
    <name type="scientific">Thermincola potens (strain JR)</name>
    <dbReference type="NCBI Taxonomy" id="635013"/>
    <lineage>
        <taxon>Bacteria</taxon>
        <taxon>Bacillati</taxon>
        <taxon>Bacillota</taxon>
        <taxon>Clostridia</taxon>
        <taxon>Eubacteriales</taxon>
        <taxon>Thermincolaceae</taxon>
        <taxon>Thermincola</taxon>
    </lineage>
</organism>
<evidence type="ECO:0000313" key="3">
    <source>
        <dbReference type="EMBL" id="ADG81292.1"/>
    </source>
</evidence>
<accession>D5XAJ3</accession>
<dbReference type="Proteomes" id="UP000002377">
    <property type="component" value="Chromosome"/>
</dbReference>
<protein>
    <submittedName>
        <fullName evidence="3">Uncharacterized protein</fullName>
    </submittedName>
</protein>
<dbReference type="AlphaFoldDB" id="D5XAJ3"/>
<proteinExistence type="predicted"/>
<reference evidence="3 4" key="1">
    <citation type="submission" date="2010-05" db="EMBL/GenBank/DDBJ databases">
        <title>Complete sequence of Thermincola sp. JR.</title>
        <authorList>
            <consortium name="US DOE Joint Genome Institute"/>
            <person name="Lucas S."/>
            <person name="Copeland A."/>
            <person name="Lapidus A."/>
            <person name="Cheng J.-F."/>
            <person name="Bruce D."/>
            <person name="Goodwin L."/>
            <person name="Pitluck S."/>
            <person name="Chertkov O."/>
            <person name="Detter J.C."/>
            <person name="Han C."/>
            <person name="Tapia R."/>
            <person name="Land M."/>
            <person name="Hauser L."/>
            <person name="Kyrpides N."/>
            <person name="Mikhailova N."/>
            <person name="Hazen T.C."/>
            <person name="Woyke T."/>
        </authorList>
    </citation>
    <scope>NUCLEOTIDE SEQUENCE [LARGE SCALE GENOMIC DNA]</scope>
    <source>
        <strain evidence="3 4">JR</strain>
    </source>
</reference>
<dbReference type="KEGG" id="tjr:TherJR_0406"/>
<dbReference type="HOGENOM" id="CLU_2276143_0_0_9"/>
<keyword evidence="1" id="KW-0472">Membrane</keyword>
<keyword evidence="1" id="KW-0812">Transmembrane</keyword>
<keyword evidence="2" id="KW-0732">Signal</keyword>
<name>D5XAJ3_THEPJ</name>
<evidence type="ECO:0000256" key="1">
    <source>
        <dbReference type="SAM" id="Phobius"/>
    </source>
</evidence>
<evidence type="ECO:0000313" key="4">
    <source>
        <dbReference type="Proteomes" id="UP000002377"/>
    </source>
</evidence>
<feature type="signal peptide" evidence="2">
    <location>
        <begin position="1"/>
        <end position="21"/>
    </location>
</feature>